<dbReference type="RefSeq" id="XP_067517198.1">
    <property type="nucleotide sequence ID" value="XM_067661097.1"/>
</dbReference>
<dbReference type="VEuPathDB" id="FungiDB:RO3G_06507"/>
<protein>
    <submittedName>
        <fullName evidence="1">Uncharacterized protein</fullName>
    </submittedName>
</protein>
<gene>
    <name evidence="1" type="ORF">RO3G_06507</name>
</gene>
<evidence type="ECO:0000313" key="2">
    <source>
        <dbReference type="Proteomes" id="UP000009138"/>
    </source>
</evidence>
<dbReference type="InParanoid" id="I1C022"/>
<reference evidence="1 2" key="1">
    <citation type="journal article" date="2009" name="PLoS Genet.">
        <title>Genomic analysis of the basal lineage fungus Rhizopus oryzae reveals a whole-genome duplication.</title>
        <authorList>
            <person name="Ma L.-J."/>
            <person name="Ibrahim A.S."/>
            <person name="Skory C."/>
            <person name="Grabherr M.G."/>
            <person name="Burger G."/>
            <person name="Butler M."/>
            <person name="Elias M."/>
            <person name="Idnurm A."/>
            <person name="Lang B.F."/>
            <person name="Sone T."/>
            <person name="Abe A."/>
            <person name="Calvo S.E."/>
            <person name="Corrochano L.M."/>
            <person name="Engels R."/>
            <person name="Fu J."/>
            <person name="Hansberg W."/>
            <person name="Kim J.-M."/>
            <person name="Kodira C.D."/>
            <person name="Koehrsen M.J."/>
            <person name="Liu B."/>
            <person name="Miranda-Saavedra D."/>
            <person name="O'Leary S."/>
            <person name="Ortiz-Castellanos L."/>
            <person name="Poulter R."/>
            <person name="Rodriguez-Romero J."/>
            <person name="Ruiz-Herrera J."/>
            <person name="Shen Y.-Q."/>
            <person name="Zeng Q."/>
            <person name="Galagan J."/>
            <person name="Birren B.W."/>
            <person name="Cuomo C.A."/>
            <person name="Wickes B.L."/>
        </authorList>
    </citation>
    <scope>NUCLEOTIDE SEQUENCE [LARGE SCALE GENOMIC DNA]</scope>
    <source>
        <strain evidence="2">RA 99-880 / ATCC MYA-4621 / FGSC 9543 / NRRL 43880</strain>
    </source>
</reference>
<evidence type="ECO:0000313" key="1">
    <source>
        <dbReference type="EMBL" id="EIE81802.1"/>
    </source>
</evidence>
<sequence length="152" mass="17004">MAADAFGFKTIQGKLHAQEGFDNDFKPPIRFTFNYVPSSDPFKGLKKNLYSAAPSTYSATTVSACKGFDNQEKKISKAFHKKKDKQPTCGGTDYARSSSPCYSYRIKGKAEVHKEFTKTSLIKANLNNICKDANIILEIQKLVFRITQVVYA</sequence>
<dbReference type="EMBL" id="CH476735">
    <property type="protein sequence ID" value="EIE81802.1"/>
    <property type="molecule type" value="Genomic_DNA"/>
</dbReference>
<accession>I1C022</accession>
<dbReference type="OrthoDB" id="2287173at2759"/>
<organism evidence="1 2">
    <name type="scientific">Rhizopus delemar (strain RA 99-880 / ATCC MYA-4621 / FGSC 9543 / NRRL 43880)</name>
    <name type="common">Mucormycosis agent</name>
    <name type="synonym">Rhizopus arrhizus var. delemar</name>
    <dbReference type="NCBI Taxonomy" id="246409"/>
    <lineage>
        <taxon>Eukaryota</taxon>
        <taxon>Fungi</taxon>
        <taxon>Fungi incertae sedis</taxon>
        <taxon>Mucoromycota</taxon>
        <taxon>Mucoromycotina</taxon>
        <taxon>Mucoromycetes</taxon>
        <taxon>Mucorales</taxon>
        <taxon>Mucorineae</taxon>
        <taxon>Rhizopodaceae</taxon>
        <taxon>Rhizopus</taxon>
    </lineage>
</organism>
<keyword evidence="2" id="KW-1185">Reference proteome</keyword>
<name>I1C022_RHIO9</name>
<dbReference type="GeneID" id="93613478"/>
<dbReference type="AlphaFoldDB" id="I1C022"/>
<proteinExistence type="predicted"/>
<dbReference type="Proteomes" id="UP000009138">
    <property type="component" value="Unassembled WGS sequence"/>
</dbReference>